<evidence type="ECO:0000256" key="5">
    <source>
        <dbReference type="ARBA" id="ARBA00022842"/>
    </source>
</evidence>
<sequence length="196" mass="20352">MSLPSFTGVVLTGGSSRRMGQDKSLLKVHGVALASVVAAALNEAGASEVIAVGGDIANLAALAGIDRAVPDRYPGEGPLGGVLTAFDYAQDDVVVILACDTPEVGASTPAALVAALSMDHQVAVSYAVVDDRIQPLTAAWRRSLAWERLQSSFEQGVRAPRSVFGDLSVLEVRTIAPEAVDDVDHPEDLQRYAAGS</sequence>
<dbReference type="AlphaFoldDB" id="A0A6J6ECA6"/>
<evidence type="ECO:0000256" key="4">
    <source>
        <dbReference type="ARBA" id="ARBA00022741"/>
    </source>
</evidence>
<evidence type="ECO:0000256" key="1">
    <source>
        <dbReference type="ARBA" id="ARBA00022490"/>
    </source>
</evidence>
<protein>
    <submittedName>
        <fullName evidence="9">Unannotated protein</fullName>
    </submittedName>
</protein>
<accession>A0A6J6ECA6</accession>
<dbReference type="InterPro" id="IPR013482">
    <property type="entry name" value="Molybde_CF_guanTrfase"/>
</dbReference>
<evidence type="ECO:0000256" key="2">
    <source>
        <dbReference type="ARBA" id="ARBA00022679"/>
    </source>
</evidence>
<feature type="domain" description="MobA-like NTP transferase" evidence="8">
    <location>
        <begin position="8"/>
        <end position="158"/>
    </location>
</feature>
<dbReference type="Gene3D" id="3.90.550.10">
    <property type="entry name" value="Spore Coat Polysaccharide Biosynthesis Protein SpsA, Chain A"/>
    <property type="match status" value="1"/>
</dbReference>
<dbReference type="GO" id="GO:0006777">
    <property type="term" value="P:Mo-molybdopterin cofactor biosynthetic process"/>
    <property type="evidence" value="ECO:0007669"/>
    <property type="project" value="UniProtKB-KW"/>
</dbReference>
<keyword evidence="1" id="KW-0963">Cytoplasm</keyword>
<name>A0A6J6ECA6_9ZZZZ</name>
<dbReference type="EMBL" id="CAEZTR010000027">
    <property type="protein sequence ID" value="CAB4572925.1"/>
    <property type="molecule type" value="Genomic_DNA"/>
</dbReference>
<dbReference type="InterPro" id="IPR029044">
    <property type="entry name" value="Nucleotide-diphossugar_trans"/>
</dbReference>
<keyword evidence="4" id="KW-0547">Nucleotide-binding</keyword>
<gene>
    <name evidence="9" type="ORF">UFOPK1711_00630</name>
</gene>
<dbReference type="SUPFAM" id="SSF53448">
    <property type="entry name" value="Nucleotide-diphospho-sugar transferases"/>
    <property type="match status" value="1"/>
</dbReference>
<evidence type="ECO:0000256" key="3">
    <source>
        <dbReference type="ARBA" id="ARBA00022723"/>
    </source>
</evidence>
<keyword evidence="7" id="KW-0501">Molybdenum cofactor biosynthesis</keyword>
<evidence type="ECO:0000313" key="9">
    <source>
        <dbReference type="EMBL" id="CAB4572925.1"/>
    </source>
</evidence>
<reference evidence="9" key="1">
    <citation type="submission" date="2020-05" db="EMBL/GenBank/DDBJ databases">
        <authorList>
            <person name="Chiriac C."/>
            <person name="Salcher M."/>
            <person name="Ghai R."/>
            <person name="Kavagutti S V."/>
        </authorList>
    </citation>
    <scope>NUCLEOTIDE SEQUENCE</scope>
</reference>
<dbReference type="InterPro" id="IPR025877">
    <property type="entry name" value="MobA-like_NTP_Trfase"/>
</dbReference>
<evidence type="ECO:0000256" key="6">
    <source>
        <dbReference type="ARBA" id="ARBA00023134"/>
    </source>
</evidence>
<keyword evidence="3" id="KW-0479">Metal-binding</keyword>
<organism evidence="9">
    <name type="scientific">freshwater metagenome</name>
    <dbReference type="NCBI Taxonomy" id="449393"/>
    <lineage>
        <taxon>unclassified sequences</taxon>
        <taxon>metagenomes</taxon>
        <taxon>ecological metagenomes</taxon>
    </lineage>
</organism>
<keyword evidence="6" id="KW-0342">GTP-binding</keyword>
<dbReference type="GO" id="GO:0016779">
    <property type="term" value="F:nucleotidyltransferase activity"/>
    <property type="evidence" value="ECO:0007669"/>
    <property type="project" value="TreeGrafter"/>
</dbReference>
<evidence type="ECO:0000259" key="8">
    <source>
        <dbReference type="Pfam" id="PF12804"/>
    </source>
</evidence>
<dbReference type="CDD" id="cd02503">
    <property type="entry name" value="MobA"/>
    <property type="match status" value="1"/>
</dbReference>
<dbReference type="PANTHER" id="PTHR19136">
    <property type="entry name" value="MOLYBDENUM COFACTOR GUANYLYLTRANSFERASE"/>
    <property type="match status" value="1"/>
</dbReference>
<dbReference type="GO" id="GO:0046872">
    <property type="term" value="F:metal ion binding"/>
    <property type="evidence" value="ECO:0007669"/>
    <property type="project" value="UniProtKB-KW"/>
</dbReference>
<dbReference type="PANTHER" id="PTHR19136:SF81">
    <property type="entry name" value="MOLYBDENUM COFACTOR GUANYLYLTRANSFERASE"/>
    <property type="match status" value="1"/>
</dbReference>
<dbReference type="Pfam" id="PF12804">
    <property type="entry name" value="NTP_transf_3"/>
    <property type="match status" value="1"/>
</dbReference>
<proteinExistence type="predicted"/>
<keyword evidence="5" id="KW-0460">Magnesium</keyword>
<keyword evidence="2" id="KW-0808">Transferase</keyword>
<dbReference type="GO" id="GO:0005525">
    <property type="term" value="F:GTP binding"/>
    <property type="evidence" value="ECO:0007669"/>
    <property type="project" value="UniProtKB-KW"/>
</dbReference>
<evidence type="ECO:0000256" key="7">
    <source>
        <dbReference type="ARBA" id="ARBA00023150"/>
    </source>
</evidence>